<feature type="chain" id="PRO_5009328083" description="Pupal cuticle protein Edg-78E" evidence="4">
    <location>
        <begin position="24"/>
        <end position="288"/>
    </location>
</feature>
<dbReference type="PANTHER" id="PTHR10380:SF238">
    <property type="entry name" value="CUTICULAR PROTEIN 65EA-RELATED"/>
    <property type="match status" value="1"/>
</dbReference>
<dbReference type="InterPro" id="IPR000618">
    <property type="entry name" value="Insect_cuticle"/>
</dbReference>
<dbReference type="AlphaFoldDB" id="A0A1I8QBA3"/>
<feature type="compositionally biased region" description="Basic and acidic residues" evidence="3">
    <location>
        <begin position="130"/>
        <end position="140"/>
    </location>
</feature>
<dbReference type="VEuPathDB" id="VectorBase:SCAU015547"/>
<evidence type="ECO:0000256" key="3">
    <source>
        <dbReference type="SAM" id="MobiDB-lite"/>
    </source>
</evidence>
<evidence type="ECO:0000313" key="5">
    <source>
        <dbReference type="EnsemblMetazoa" id="SCAU015547-PA"/>
    </source>
</evidence>
<feature type="compositionally biased region" description="Low complexity" evidence="3">
    <location>
        <begin position="147"/>
        <end position="157"/>
    </location>
</feature>
<feature type="signal peptide" evidence="4">
    <location>
        <begin position="1"/>
        <end position="23"/>
    </location>
</feature>
<dbReference type="GO" id="GO:0008010">
    <property type="term" value="F:structural constituent of chitin-based larval cuticle"/>
    <property type="evidence" value="ECO:0007669"/>
    <property type="project" value="TreeGrafter"/>
</dbReference>
<dbReference type="GO" id="GO:0062129">
    <property type="term" value="C:chitin-based extracellular matrix"/>
    <property type="evidence" value="ECO:0007669"/>
    <property type="project" value="TreeGrafter"/>
</dbReference>
<feature type="region of interest" description="Disordered" evidence="3">
    <location>
        <begin position="85"/>
        <end position="157"/>
    </location>
</feature>
<protein>
    <recommendedName>
        <fullName evidence="7">Pupal cuticle protein Edg-78E</fullName>
    </recommendedName>
</protein>
<dbReference type="InterPro" id="IPR050468">
    <property type="entry name" value="Cuticle_Struct_Prot"/>
</dbReference>
<dbReference type="Pfam" id="PF00379">
    <property type="entry name" value="Chitin_bind_4"/>
    <property type="match status" value="1"/>
</dbReference>
<keyword evidence="4" id="KW-0732">Signal</keyword>
<dbReference type="EnsemblMetazoa" id="SCAU015547-RA">
    <property type="protein sequence ID" value="SCAU015547-PA"/>
    <property type="gene ID" value="SCAU015547"/>
</dbReference>
<keyword evidence="1 2" id="KW-0193">Cuticle</keyword>
<dbReference type="PRINTS" id="PR00947">
    <property type="entry name" value="CUTICLE"/>
</dbReference>
<sequence>MFKFILLALLIVGCATHSKVANGQGYDYDETADIVEMAFDAAAADDDVGDMNDDGTGYLYNEGDLENNINIAVNAAILDKYGQAVTSERSDHEKDQEAKVEDSEKDAKANEIEDSDYFADKSETNVQQVEKPETGSERTAKSVGFQASASASGNNNNVANAVEKKSSKPLATPVKNAQYNDNDTITRFVSQVNADGTYGFDFAQSSGLEFREVGQGGLFAEGSYQYVSPEGEHISVTYSADETGFHPDSDVLPTPPPIPAYILRALEYIREHPTAEELADREIRARQI</sequence>
<evidence type="ECO:0000256" key="4">
    <source>
        <dbReference type="SAM" id="SignalP"/>
    </source>
</evidence>
<dbReference type="PANTHER" id="PTHR10380">
    <property type="entry name" value="CUTICLE PROTEIN"/>
    <property type="match status" value="1"/>
</dbReference>
<keyword evidence="6" id="KW-1185">Reference proteome</keyword>
<dbReference type="STRING" id="35570.A0A1I8QBA3"/>
<reference evidence="5" key="1">
    <citation type="submission" date="2020-05" db="UniProtKB">
        <authorList>
            <consortium name="EnsemblMetazoa"/>
        </authorList>
    </citation>
    <scope>IDENTIFICATION</scope>
    <source>
        <strain evidence="5">USDA</strain>
    </source>
</reference>
<evidence type="ECO:0008006" key="7">
    <source>
        <dbReference type="Google" id="ProtNLM"/>
    </source>
</evidence>
<dbReference type="PROSITE" id="PS51155">
    <property type="entry name" value="CHIT_BIND_RR_2"/>
    <property type="match status" value="1"/>
</dbReference>
<dbReference type="InterPro" id="IPR031311">
    <property type="entry name" value="CHIT_BIND_RR_consensus"/>
</dbReference>
<dbReference type="Proteomes" id="UP000095300">
    <property type="component" value="Unassembled WGS sequence"/>
</dbReference>
<name>A0A1I8QBA3_STOCA</name>
<accession>A0A1I8QBA3</accession>
<organism evidence="5 6">
    <name type="scientific">Stomoxys calcitrans</name>
    <name type="common">Stable fly</name>
    <name type="synonym">Conops calcitrans</name>
    <dbReference type="NCBI Taxonomy" id="35570"/>
    <lineage>
        <taxon>Eukaryota</taxon>
        <taxon>Metazoa</taxon>
        <taxon>Ecdysozoa</taxon>
        <taxon>Arthropoda</taxon>
        <taxon>Hexapoda</taxon>
        <taxon>Insecta</taxon>
        <taxon>Pterygota</taxon>
        <taxon>Neoptera</taxon>
        <taxon>Endopterygota</taxon>
        <taxon>Diptera</taxon>
        <taxon>Brachycera</taxon>
        <taxon>Muscomorpha</taxon>
        <taxon>Muscoidea</taxon>
        <taxon>Muscidae</taxon>
        <taxon>Stomoxys</taxon>
    </lineage>
</organism>
<evidence type="ECO:0000256" key="2">
    <source>
        <dbReference type="PROSITE-ProRule" id="PRU00497"/>
    </source>
</evidence>
<proteinExistence type="predicted"/>
<feature type="compositionally biased region" description="Basic and acidic residues" evidence="3">
    <location>
        <begin position="88"/>
        <end position="111"/>
    </location>
</feature>
<evidence type="ECO:0000313" key="6">
    <source>
        <dbReference type="Proteomes" id="UP000095300"/>
    </source>
</evidence>
<gene>
    <name evidence="5" type="primary">106091585</name>
</gene>
<dbReference type="PROSITE" id="PS00233">
    <property type="entry name" value="CHIT_BIND_RR_1"/>
    <property type="match status" value="1"/>
</dbReference>
<evidence type="ECO:0000256" key="1">
    <source>
        <dbReference type="ARBA" id="ARBA00022460"/>
    </source>
</evidence>